<evidence type="ECO:0000313" key="3">
    <source>
        <dbReference type="Proteomes" id="UP001281761"/>
    </source>
</evidence>
<feature type="region of interest" description="Disordered" evidence="1">
    <location>
        <begin position="42"/>
        <end position="70"/>
    </location>
</feature>
<organism evidence="2 3">
    <name type="scientific">Blattamonas nauphoetae</name>
    <dbReference type="NCBI Taxonomy" id="2049346"/>
    <lineage>
        <taxon>Eukaryota</taxon>
        <taxon>Metamonada</taxon>
        <taxon>Preaxostyla</taxon>
        <taxon>Oxymonadida</taxon>
        <taxon>Blattamonas</taxon>
    </lineage>
</organism>
<reference evidence="2 3" key="1">
    <citation type="journal article" date="2022" name="bioRxiv">
        <title>Genomics of Preaxostyla Flagellates Illuminates Evolutionary Transitions and the Path Towards Mitochondrial Loss.</title>
        <authorList>
            <person name="Novak L.V.F."/>
            <person name="Treitli S.C."/>
            <person name="Pyrih J."/>
            <person name="Halakuc P."/>
            <person name="Pipaliya S.V."/>
            <person name="Vacek V."/>
            <person name="Brzon O."/>
            <person name="Soukal P."/>
            <person name="Eme L."/>
            <person name="Dacks J.B."/>
            <person name="Karnkowska A."/>
            <person name="Elias M."/>
            <person name="Hampl V."/>
        </authorList>
    </citation>
    <scope>NUCLEOTIDE SEQUENCE [LARGE SCALE GENOMIC DNA]</scope>
    <source>
        <strain evidence="2">NAU3</strain>
        <tissue evidence="2">Gut</tissue>
    </source>
</reference>
<keyword evidence="3" id="KW-1185">Reference proteome</keyword>
<comment type="caution">
    <text evidence="2">The sequence shown here is derived from an EMBL/GenBank/DDBJ whole genome shotgun (WGS) entry which is preliminary data.</text>
</comment>
<evidence type="ECO:0000256" key="1">
    <source>
        <dbReference type="SAM" id="MobiDB-lite"/>
    </source>
</evidence>
<dbReference type="Proteomes" id="UP001281761">
    <property type="component" value="Unassembled WGS sequence"/>
</dbReference>
<name>A0ABQ9WKI9_9EUKA</name>
<accession>A0ABQ9WKI9</accession>
<dbReference type="EMBL" id="JARBJD010000784">
    <property type="protein sequence ID" value="KAK2939975.1"/>
    <property type="molecule type" value="Genomic_DNA"/>
</dbReference>
<gene>
    <name evidence="2" type="ORF">BLNAU_25116</name>
</gene>
<sequence>MFTSSIFEPDFELYDEQNQYLFDEPDLKEMNQSGFLTNYDDLQLSLSDSSDEQDDAPSFDTWPDSPSPPQAHFQEYVNTPEQGPNHPPCPKNNFSVKYMIFPNGLCLTLNQSTSWLKIFKGDSSLNIQVETAMTAVTPRPKIADSTLPLRCRTEQHQVECRHSERKGSVRKVASCSHFEFTPLKPRKGAGHARQRTVLDEVWGCRFNSNKNTSLMKEIARQTRMDCFTNKVHHFWLVIVITLNKLCTLTDNLTSPYSQSSQEHHRNLNSIVSNELSITRQAPSPSSLSLDGVYEVSEMLLSNTEMTLIGSPSCQFIASDTSANSPHLFRLTNTTLSIRNIKFDMANDLSCTSNVEHQTQTHQPSIASLSGSTLSTDNCSTASIHFQAIQSPFVGNTLSSLQVHSNTGFLFANTNEHSPQICSTISDTFLANISRTDMASLPSGLSNFHHRASREVAHRRRAGHLRWIPVCPLESQHAFSCLNTSFTQCINSDTHQHNPSNYTFVGQTYDAKSSSFHRMHCHSHQPNRKLHFLNLKDNEDDVTIRSCSFTANVTSSFYARFLQVIPLAGTFPTLTIEDITCLYGIADTTVNTHNVIYIASSLNLVVSGSRFSSPNERLNARSILIVSGTYIFHLSGCVFSDANVNGSGGASAVTEDVYTLADSASRYIEAFSKHNSLQTREGGAITGASLTMPVFEDCHFEGNTATEGRHYSGNDIITQSGSTVFLMSYYYSAALNGLVSQEDIFLPHPDTKTDYEHKLSVAVDGSGSTCSEALPCQTVEAALPENQRNWKESSSDWDRNIQRRNTDCFEVGGAGWEWDAVVSGGMKVGSGGNLTLRSMTLLPSTATTIVVGMSEESVLRLSFIRIDEISSHSSSLISISKGTTTLFRCWFDKVNLTSSAFVSVSGSASLSVLGTYFMLITRTNGEGASCIDSESSGQLNFDNTDFGNCSSSGVAGALHLKGSTTSASLTFKLVYFYNNEAKTESTANDETTLKVHDMVVEGFSSNRISTSTVNSFSPQISYLRLGVPTHLSPVNSYGYAANGISFPLAGKYYQGVPLVQFSSIKEMTEQTYKYCELVNPLMIGLTLPVEPLFAEDVQVRWRAGKTVASVSDQTIITVDNNTNLQFTEGTFVFNAIPTVTPFVIQQSSGQFLLQNEIIQMNCTVTTLTLPLFLISAGSVRLDQVTLPILSFDGCAMFEGTGGTIRLDKTKFPQITSTANGSVVHATSTIVISDSSLFDRCTSMNGGAIWFEATGTKYLQVTHPKTSTFPTTFEGCEAAERGGAICVEGSSSISNPIRFFSDAVNHARFSGNQATVSGNDVFVGKNVFGSKKISEIGSFGGGSLSDWFHVVIEDLGKTEEEKVDIGLLIPLPTVSVNGSVNELTTGMSGKDSEECKWTSTFCATLGYAMNSLRSKQDGKDIEMKTQFVWNMTYTELPMKVSDQNVKLTGTTASDQKKCNVTRTIVEMDSKSTAGSALFTIEKGAISPANWEGHSQKPHLWTRFGEKIRHCRRLQGGMKRLSFYLFRPVGKIVAGGTGNNASTHPFCGSEQLICSTLESAHTSLRDGLDTVWIESDISLISKLEVVRSATLTSSTSTKRVVSLTKSGMVEVDGNGITVTMKSLTVCFDSSSISPTLFSVKCGTLDVDECVIGGSSSENALVLSSSVASLISVGQAGAVDLCSSKISNVVFAHSSEGVLLLWKREDRWWWTLLRSHLLMFGDNFASIAASAEMKKLKPEIPETGFFSLEERKKLAGSVDGVVESILYECGYERESGVVHVRKEGVDAVKELVSGGKIVIDSAFSLAEGLVQPNSEITLCTNTQKNEEIGVEVLDLGSFSISQGHLTVSSVSFSTAVKAGPFMTVSAAGSLSITSCSFSGFSSPSSGSVVSASLGEANALSITSSQFSNCKSDLSGGVIHLLLSSVTKSSQIVMKEHSQNVRVGMERRDWVFVEGTNLKNQIDAQNWSGHPSLLEKKTRIGCGGTDSSESSPIFSSSTLLVYLVETTLDEVFVSSLGRDVRGCGLARLPCKTITSSTSHLLNSTTSQVTLLDASTLSEEVVNSWNHLIVCGDEQSSKNVLVSLSFHSSSSGSIVCGTVSSSSFLSLTESSFSSCKSDGDGGVIWVRCEESVGSSSLVVNCSFDSSCGCGSGCRGSGCLWKGLIRRFDLRFQLGKDIVIALLPNPRLSPVWKFRASTIFVGSNGRDSNGCGHSERLCKRLERGHDHLKGTMSLKLFVVETVSLTAVVTFAPNNLVVTSQIGRGTVNVEGKEFPRWGSDRDSHSDGEPALLQSGCCDMLDAVHNWSWTTDSDIVFFREVGCV</sequence>
<evidence type="ECO:0000313" key="2">
    <source>
        <dbReference type="EMBL" id="KAK2939975.1"/>
    </source>
</evidence>
<proteinExistence type="predicted"/>
<protein>
    <submittedName>
        <fullName evidence="2">Uncharacterized protein</fullName>
    </submittedName>
</protein>